<accession>A0A8I0T4X6</accession>
<keyword evidence="2" id="KW-1185">Reference proteome</keyword>
<comment type="caution">
    <text evidence="1">The sequence shown here is derived from an EMBL/GenBank/DDBJ whole genome shotgun (WGS) entry which is preliminary data.</text>
</comment>
<name>A0A8I0T4X6_9GAMM</name>
<evidence type="ECO:0000313" key="2">
    <source>
        <dbReference type="Proteomes" id="UP000660708"/>
    </source>
</evidence>
<proteinExistence type="predicted"/>
<organism evidence="1 2">
    <name type="scientific">Pseudoalteromonas peptidolytica F12-50-A1</name>
    <dbReference type="NCBI Taxonomy" id="1315280"/>
    <lineage>
        <taxon>Bacteria</taxon>
        <taxon>Pseudomonadati</taxon>
        <taxon>Pseudomonadota</taxon>
        <taxon>Gammaproteobacteria</taxon>
        <taxon>Alteromonadales</taxon>
        <taxon>Pseudoalteromonadaceae</taxon>
        <taxon>Pseudoalteromonas</taxon>
    </lineage>
</organism>
<sequence>MAQLVRVGSPRSGLVQQFNIDPTGRFSTIGWVVYLIEPVLSYISTYC</sequence>
<evidence type="ECO:0000313" key="1">
    <source>
        <dbReference type="EMBL" id="MBE0345634.1"/>
    </source>
</evidence>
<dbReference type="EMBL" id="AQHF01000020">
    <property type="protein sequence ID" value="MBE0345634.1"/>
    <property type="molecule type" value="Genomic_DNA"/>
</dbReference>
<protein>
    <submittedName>
        <fullName evidence="1">Uncharacterized protein</fullName>
    </submittedName>
</protein>
<dbReference type="AlphaFoldDB" id="A0A8I0T4X6"/>
<dbReference type="Proteomes" id="UP000660708">
    <property type="component" value="Unassembled WGS sequence"/>
</dbReference>
<reference evidence="1 2" key="1">
    <citation type="submission" date="2015-06" db="EMBL/GenBank/DDBJ databases">
        <title>Genome sequence of Pseudoalteromonas peptidolytica.</title>
        <authorList>
            <person name="Xie B.-B."/>
            <person name="Rong J.-C."/>
            <person name="Qin Q.-L."/>
            <person name="Zhang Y.-Z."/>
        </authorList>
    </citation>
    <scope>NUCLEOTIDE SEQUENCE [LARGE SCALE GENOMIC DNA]</scope>
    <source>
        <strain evidence="1 2">F12-50-A1</strain>
    </source>
</reference>
<gene>
    <name evidence="1" type="ORF">PPEP_a0547</name>
</gene>